<dbReference type="EMBL" id="CP022743">
    <property type="protein sequence ID" value="ASU33724.1"/>
    <property type="molecule type" value="Genomic_DNA"/>
</dbReference>
<keyword evidence="2" id="KW-1185">Reference proteome</keyword>
<gene>
    <name evidence="1" type="ORF">MuYL_1828</name>
</gene>
<accession>A0A223NVM1</accession>
<evidence type="ECO:0000313" key="1">
    <source>
        <dbReference type="EMBL" id="ASU33724.1"/>
    </source>
</evidence>
<organism evidence="1 2">
    <name type="scientific">Mucilaginibacter xinganensis</name>
    <dbReference type="NCBI Taxonomy" id="1234841"/>
    <lineage>
        <taxon>Bacteria</taxon>
        <taxon>Pseudomonadati</taxon>
        <taxon>Bacteroidota</taxon>
        <taxon>Sphingobacteriia</taxon>
        <taxon>Sphingobacteriales</taxon>
        <taxon>Sphingobacteriaceae</taxon>
        <taxon>Mucilaginibacter</taxon>
    </lineage>
</organism>
<reference evidence="1 2" key="1">
    <citation type="submission" date="2017-08" db="EMBL/GenBank/DDBJ databases">
        <title>Complete genome sequence of Mucilaginibacter sp. strain BJC16-A31.</title>
        <authorList>
            <consortium name="Henan University of Science and Technology"/>
            <person name="You X."/>
        </authorList>
    </citation>
    <scope>NUCLEOTIDE SEQUENCE [LARGE SCALE GENOMIC DNA]</scope>
    <source>
        <strain evidence="1 2">BJC16-A31</strain>
    </source>
</reference>
<protein>
    <submittedName>
        <fullName evidence="1">Uncharacterized protein</fullName>
    </submittedName>
</protein>
<dbReference type="Proteomes" id="UP000215002">
    <property type="component" value="Chromosome"/>
</dbReference>
<dbReference type="KEGG" id="muc:MuYL_1828"/>
<evidence type="ECO:0000313" key="2">
    <source>
        <dbReference type="Proteomes" id="UP000215002"/>
    </source>
</evidence>
<dbReference type="AlphaFoldDB" id="A0A223NVM1"/>
<sequence length="38" mass="4567">MYKYFLLIHLVKMGLYRQYSGSKTKIDACLTLRRAQQK</sequence>
<name>A0A223NVM1_9SPHI</name>
<proteinExistence type="predicted"/>